<dbReference type="InterPro" id="IPR019984">
    <property type="entry name" value="Ribosomal_uS17_bact/chlr"/>
</dbReference>
<dbReference type="GO" id="GO:0006412">
    <property type="term" value="P:translation"/>
    <property type="evidence" value="ECO:0007669"/>
    <property type="project" value="InterPro"/>
</dbReference>
<dbReference type="EMBL" id="BKCP01010403">
    <property type="protein sequence ID" value="GER52691.1"/>
    <property type="molecule type" value="Genomic_DNA"/>
</dbReference>
<evidence type="ECO:0000256" key="1">
    <source>
        <dbReference type="ARBA" id="ARBA00004229"/>
    </source>
</evidence>
<dbReference type="InterPro" id="IPR019979">
    <property type="entry name" value="Ribosomal_uS17_CS"/>
</dbReference>
<evidence type="ECO:0000256" key="3">
    <source>
        <dbReference type="ARBA" id="ARBA00022528"/>
    </source>
</evidence>
<evidence type="ECO:0000256" key="13">
    <source>
        <dbReference type="SAM" id="MobiDB-lite"/>
    </source>
</evidence>
<keyword evidence="15" id="KW-1185">Reference proteome</keyword>
<dbReference type="NCBIfam" id="TIGR03635">
    <property type="entry name" value="uS17_bact"/>
    <property type="match status" value="1"/>
</dbReference>
<dbReference type="AlphaFoldDB" id="A0A5A7R8T9"/>
<evidence type="ECO:0000256" key="12">
    <source>
        <dbReference type="RuleBase" id="RU003872"/>
    </source>
</evidence>
<evidence type="ECO:0000256" key="11">
    <source>
        <dbReference type="ARBA" id="ARBA00035308"/>
    </source>
</evidence>
<dbReference type="GO" id="GO:1990904">
    <property type="term" value="C:ribonucleoprotein complex"/>
    <property type="evidence" value="ECO:0007669"/>
    <property type="project" value="UniProtKB-KW"/>
</dbReference>
<dbReference type="PANTHER" id="PTHR10744">
    <property type="entry name" value="40S RIBOSOMAL PROTEIN S11 FAMILY MEMBER"/>
    <property type="match status" value="1"/>
</dbReference>
<evidence type="ECO:0000256" key="4">
    <source>
        <dbReference type="ARBA" id="ARBA00022640"/>
    </source>
</evidence>
<protein>
    <recommendedName>
        <fullName evidence="10">Small ribosomal subunit protein uS17c</fullName>
    </recommendedName>
    <alternativeName>
        <fullName evidence="11">30S ribosomal protein S17, chloroplastic</fullName>
    </alternativeName>
</protein>
<proteinExistence type="inferred from homology"/>
<dbReference type="NCBIfam" id="NF004123">
    <property type="entry name" value="PRK05610.1"/>
    <property type="match status" value="1"/>
</dbReference>
<evidence type="ECO:0000256" key="8">
    <source>
        <dbReference type="ARBA" id="ARBA00022980"/>
    </source>
</evidence>
<dbReference type="PROSITE" id="PS00056">
    <property type="entry name" value="RIBOSOMAL_S17"/>
    <property type="match status" value="1"/>
</dbReference>
<dbReference type="Gene3D" id="2.40.50.140">
    <property type="entry name" value="Nucleic acid-binding proteins"/>
    <property type="match status" value="1"/>
</dbReference>
<comment type="similarity">
    <text evidence="2 12">Belongs to the universal ribosomal protein uS17 family.</text>
</comment>
<evidence type="ECO:0000256" key="6">
    <source>
        <dbReference type="ARBA" id="ARBA00022884"/>
    </source>
</evidence>
<dbReference type="CDD" id="cd00364">
    <property type="entry name" value="Ribosomal_uS17"/>
    <property type="match status" value="1"/>
</dbReference>
<evidence type="ECO:0000313" key="15">
    <source>
        <dbReference type="Proteomes" id="UP000325081"/>
    </source>
</evidence>
<keyword evidence="5" id="KW-0699">rRNA-binding</keyword>
<dbReference type="SUPFAM" id="SSF50249">
    <property type="entry name" value="Nucleic acid-binding proteins"/>
    <property type="match status" value="1"/>
</dbReference>
<dbReference type="GO" id="GO:0005840">
    <property type="term" value="C:ribosome"/>
    <property type="evidence" value="ECO:0007669"/>
    <property type="project" value="UniProtKB-KW"/>
</dbReference>
<accession>A0A5A7R8T9</accession>
<dbReference type="Proteomes" id="UP000325081">
    <property type="component" value="Unassembled WGS sequence"/>
</dbReference>
<evidence type="ECO:0000313" key="14">
    <source>
        <dbReference type="EMBL" id="GER52691.1"/>
    </source>
</evidence>
<reference evidence="15" key="1">
    <citation type="journal article" date="2019" name="Curr. Biol.">
        <title>Genome Sequence of Striga asiatica Provides Insight into the Evolution of Plant Parasitism.</title>
        <authorList>
            <person name="Yoshida S."/>
            <person name="Kim S."/>
            <person name="Wafula E.K."/>
            <person name="Tanskanen J."/>
            <person name="Kim Y.M."/>
            <person name="Honaas L."/>
            <person name="Yang Z."/>
            <person name="Spallek T."/>
            <person name="Conn C.E."/>
            <person name="Ichihashi Y."/>
            <person name="Cheong K."/>
            <person name="Cui S."/>
            <person name="Der J.P."/>
            <person name="Gundlach H."/>
            <person name="Jiao Y."/>
            <person name="Hori C."/>
            <person name="Ishida J.K."/>
            <person name="Kasahara H."/>
            <person name="Kiba T."/>
            <person name="Kim M.S."/>
            <person name="Koo N."/>
            <person name="Laohavisit A."/>
            <person name="Lee Y.H."/>
            <person name="Lumba S."/>
            <person name="McCourt P."/>
            <person name="Mortimer J.C."/>
            <person name="Mutuku J.M."/>
            <person name="Nomura T."/>
            <person name="Sasaki-Sekimoto Y."/>
            <person name="Seto Y."/>
            <person name="Wang Y."/>
            <person name="Wakatake T."/>
            <person name="Sakakibara H."/>
            <person name="Demura T."/>
            <person name="Yamaguchi S."/>
            <person name="Yoneyama K."/>
            <person name="Manabe R.I."/>
            <person name="Nelson D.C."/>
            <person name="Schulman A.H."/>
            <person name="Timko M.P."/>
            <person name="dePamphilis C.W."/>
            <person name="Choi D."/>
            <person name="Shirasu K."/>
        </authorList>
    </citation>
    <scope>NUCLEOTIDE SEQUENCE [LARGE SCALE GENOMIC DNA]</scope>
    <source>
        <strain evidence="15">cv. UVA1</strain>
    </source>
</reference>
<comment type="subcellular location">
    <subcellularLocation>
        <location evidence="1">Plastid</location>
        <location evidence="1">Chloroplast</location>
    </subcellularLocation>
</comment>
<keyword evidence="9 12" id="KW-0687">Ribonucleoprotein</keyword>
<dbReference type="OrthoDB" id="274752at2759"/>
<evidence type="ECO:0000256" key="5">
    <source>
        <dbReference type="ARBA" id="ARBA00022730"/>
    </source>
</evidence>
<dbReference type="PRINTS" id="PR00973">
    <property type="entry name" value="RIBOSOMALS17"/>
</dbReference>
<dbReference type="PANTHER" id="PTHR10744:SF7">
    <property type="entry name" value="SMALL RIBOSOMAL SUBUNIT PROTEIN US17C"/>
    <property type="match status" value="1"/>
</dbReference>
<dbReference type="InterPro" id="IPR000266">
    <property type="entry name" value="Ribosomal_uS17"/>
</dbReference>
<dbReference type="GO" id="GO:0009507">
    <property type="term" value="C:chloroplast"/>
    <property type="evidence" value="ECO:0007669"/>
    <property type="project" value="UniProtKB-SubCell"/>
</dbReference>
<evidence type="ECO:0000256" key="9">
    <source>
        <dbReference type="ARBA" id="ARBA00023274"/>
    </source>
</evidence>
<organism evidence="14 15">
    <name type="scientific">Striga asiatica</name>
    <name type="common">Asiatic witchweed</name>
    <name type="synonym">Buchnera asiatica</name>
    <dbReference type="NCBI Taxonomy" id="4170"/>
    <lineage>
        <taxon>Eukaryota</taxon>
        <taxon>Viridiplantae</taxon>
        <taxon>Streptophyta</taxon>
        <taxon>Embryophyta</taxon>
        <taxon>Tracheophyta</taxon>
        <taxon>Spermatophyta</taxon>
        <taxon>Magnoliopsida</taxon>
        <taxon>eudicotyledons</taxon>
        <taxon>Gunneridae</taxon>
        <taxon>Pentapetalae</taxon>
        <taxon>asterids</taxon>
        <taxon>lamiids</taxon>
        <taxon>Lamiales</taxon>
        <taxon>Orobanchaceae</taxon>
        <taxon>Buchnereae</taxon>
        <taxon>Striga</taxon>
    </lineage>
</organism>
<keyword evidence="6" id="KW-0694">RNA-binding</keyword>
<keyword evidence="4" id="KW-0934">Plastid</keyword>
<keyword evidence="7" id="KW-0809">Transit peptide</keyword>
<dbReference type="GO" id="GO:0019843">
    <property type="term" value="F:rRNA binding"/>
    <property type="evidence" value="ECO:0007669"/>
    <property type="project" value="UniProtKB-KW"/>
</dbReference>
<dbReference type="HAMAP" id="MF_01345_B">
    <property type="entry name" value="Ribosomal_uS17_B"/>
    <property type="match status" value="1"/>
</dbReference>
<evidence type="ECO:0000256" key="7">
    <source>
        <dbReference type="ARBA" id="ARBA00022946"/>
    </source>
</evidence>
<comment type="caution">
    <text evidence="14">The sequence shown here is derived from an EMBL/GenBank/DDBJ whole genome shotgun (WGS) entry which is preliminary data.</text>
</comment>
<dbReference type="InterPro" id="IPR012340">
    <property type="entry name" value="NA-bd_OB-fold"/>
</dbReference>
<evidence type="ECO:0000256" key="2">
    <source>
        <dbReference type="ARBA" id="ARBA00010254"/>
    </source>
</evidence>
<keyword evidence="8 12" id="KW-0689">Ribosomal protein</keyword>
<feature type="region of interest" description="Disordered" evidence="13">
    <location>
        <begin position="126"/>
        <end position="147"/>
    </location>
</feature>
<name>A0A5A7R8T9_STRAF</name>
<dbReference type="GO" id="GO:0003735">
    <property type="term" value="F:structural constituent of ribosome"/>
    <property type="evidence" value="ECO:0007669"/>
    <property type="project" value="InterPro"/>
</dbReference>
<gene>
    <name evidence="14" type="ORF">STAS_30147</name>
</gene>
<keyword evidence="3" id="KW-0150">Chloroplast</keyword>
<evidence type="ECO:0000256" key="10">
    <source>
        <dbReference type="ARBA" id="ARBA00035251"/>
    </source>
</evidence>
<sequence length="238" mass="26162">MLLTSPLTLQFKSLSLSTPFLHGGGSGAVPLFNPGTSSAAPRPRPPSAVRPVIRAMRTLQGKVVCATSDKTVAVEIVRLAPHPKYKRRVRKKKKYQAHDPMNQFKVGDLVQLEKCRPISKTKTYWAVPAPPRNRSKPKEGAEAEPPNELGIPLETNLVLYLASDRFAVGLSPVNIRNAVVNKDLPFVPFSSGLEVNINGRDSILLGRMKKLEGKIVTWLELQPPDNLLLTGEYTIVNS</sequence>
<dbReference type="Pfam" id="PF00366">
    <property type="entry name" value="Ribosomal_S17"/>
    <property type="match status" value="1"/>
</dbReference>